<evidence type="ECO:0000259" key="2">
    <source>
        <dbReference type="PROSITE" id="PS51371"/>
    </source>
</evidence>
<proteinExistence type="predicted"/>
<dbReference type="SMART" id="SM00116">
    <property type="entry name" value="CBS"/>
    <property type="match status" value="2"/>
</dbReference>
<reference evidence="3" key="1">
    <citation type="submission" date="2018-06" db="EMBL/GenBank/DDBJ databases">
        <authorList>
            <person name="Zhirakovskaya E."/>
        </authorList>
    </citation>
    <scope>NUCLEOTIDE SEQUENCE</scope>
</reference>
<dbReference type="InterPro" id="IPR044725">
    <property type="entry name" value="CBSX3_CBS_dom"/>
</dbReference>
<protein>
    <submittedName>
        <fullName evidence="3">CBS domain protein</fullName>
    </submittedName>
</protein>
<dbReference type="Gene3D" id="3.10.580.10">
    <property type="entry name" value="CBS-domain"/>
    <property type="match status" value="1"/>
</dbReference>
<dbReference type="Pfam" id="PF00571">
    <property type="entry name" value="CBS"/>
    <property type="match status" value="2"/>
</dbReference>
<keyword evidence="1" id="KW-0129">CBS domain</keyword>
<name>A0A3B1AXS4_9ZZZZ</name>
<dbReference type="SUPFAM" id="SSF54631">
    <property type="entry name" value="CBS-domain pair"/>
    <property type="match status" value="1"/>
</dbReference>
<gene>
    <name evidence="3" type="ORF">MNBD_ALPHA03-1415</name>
</gene>
<evidence type="ECO:0000256" key="1">
    <source>
        <dbReference type="ARBA" id="ARBA00023122"/>
    </source>
</evidence>
<dbReference type="CDD" id="cd04623">
    <property type="entry name" value="CBS_pair_bac_euk"/>
    <property type="match status" value="1"/>
</dbReference>
<sequence length="143" mass="15573">MYVRNVLQHKGHDIISVSPEDSLLDVAKTLRENKIGAVLACETAGRMCGVLSERDIIIAIAKHGGGILTGKVADFMTEGVYTCSLDDDMKAVMEKMTRKRIRHLPVVEDGNVVGMISIGDVVKHRMAETEAESEALKSYITTG</sequence>
<organism evidence="3">
    <name type="scientific">hydrothermal vent metagenome</name>
    <dbReference type="NCBI Taxonomy" id="652676"/>
    <lineage>
        <taxon>unclassified sequences</taxon>
        <taxon>metagenomes</taxon>
        <taxon>ecological metagenomes</taxon>
    </lineage>
</organism>
<evidence type="ECO:0000313" key="3">
    <source>
        <dbReference type="EMBL" id="VAX02920.1"/>
    </source>
</evidence>
<dbReference type="PANTHER" id="PTHR43080:SF2">
    <property type="entry name" value="CBS DOMAIN-CONTAINING PROTEIN"/>
    <property type="match status" value="1"/>
</dbReference>
<dbReference type="InterPro" id="IPR051257">
    <property type="entry name" value="Diverse_CBS-Domain"/>
</dbReference>
<dbReference type="PROSITE" id="PS51371">
    <property type="entry name" value="CBS"/>
    <property type="match status" value="2"/>
</dbReference>
<dbReference type="AlphaFoldDB" id="A0A3B1AXS4"/>
<dbReference type="EMBL" id="UOFW01000029">
    <property type="protein sequence ID" value="VAX02920.1"/>
    <property type="molecule type" value="Genomic_DNA"/>
</dbReference>
<dbReference type="InterPro" id="IPR046342">
    <property type="entry name" value="CBS_dom_sf"/>
</dbReference>
<feature type="domain" description="CBS" evidence="2">
    <location>
        <begin position="76"/>
        <end position="132"/>
    </location>
</feature>
<feature type="domain" description="CBS" evidence="2">
    <location>
        <begin position="8"/>
        <end position="67"/>
    </location>
</feature>
<dbReference type="InterPro" id="IPR000644">
    <property type="entry name" value="CBS_dom"/>
</dbReference>
<dbReference type="PANTHER" id="PTHR43080">
    <property type="entry name" value="CBS DOMAIN-CONTAINING PROTEIN CBSX3, MITOCHONDRIAL"/>
    <property type="match status" value="1"/>
</dbReference>
<accession>A0A3B1AXS4</accession>